<keyword evidence="1" id="KW-1133">Transmembrane helix</keyword>
<dbReference type="Proteomes" id="UP000019489">
    <property type="component" value="Unassembled WGS sequence"/>
</dbReference>
<feature type="transmembrane region" description="Helical" evidence="1">
    <location>
        <begin position="116"/>
        <end position="137"/>
    </location>
</feature>
<feature type="transmembrane region" description="Helical" evidence="1">
    <location>
        <begin position="149"/>
        <end position="167"/>
    </location>
</feature>
<accession>W9G755</accession>
<reference evidence="2 3" key="1">
    <citation type="submission" date="2013-08" db="EMBL/GenBank/DDBJ databases">
        <title>Intrasporangium oryzae NRRL B-24470.</title>
        <authorList>
            <person name="Liu H."/>
            <person name="Wang G."/>
        </authorList>
    </citation>
    <scope>NUCLEOTIDE SEQUENCE [LARGE SCALE GENOMIC DNA]</scope>
    <source>
        <strain evidence="2 3">NRRL B-24470</strain>
    </source>
</reference>
<feature type="transmembrane region" description="Helical" evidence="1">
    <location>
        <begin position="276"/>
        <end position="294"/>
    </location>
</feature>
<evidence type="ECO:0000313" key="3">
    <source>
        <dbReference type="Proteomes" id="UP000019489"/>
    </source>
</evidence>
<proteinExistence type="predicted"/>
<keyword evidence="1" id="KW-0472">Membrane</keyword>
<evidence type="ECO:0000256" key="1">
    <source>
        <dbReference type="SAM" id="Phobius"/>
    </source>
</evidence>
<keyword evidence="1" id="KW-0812">Transmembrane</keyword>
<dbReference type="RefSeq" id="WP_034810106.1">
    <property type="nucleotide sequence ID" value="NZ_AWSA01000078.1"/>
</dbReference>
<name>W9G755_9MICO</name>
<feature type="transmembrane region" description="Helical" evidence="1">
    <location>
        <begin position="322"/>
        <end position="345"/>
    </location>
</feature>
<feature type="transmembrane region" description="Helical" evidence="1">
    <location>
        <begin position="89"/>
        <end position="110"/>
    </location>
</feature>
<dbReference type="EMBL" id="AWSA01000078">
    <property type="protein sequence ID" value="EWS99708.1"/>
    <property type="molecule type" value="Genomic_DNA"/>
</dbReference>
<protein>
    <recommendedName>
        <fullName evidence="4">DUF2157 domain-containing protein</fullName>
    </recommendedName>
</protein>
<dbReference type="eggNOG" id="ENOG5033NV5">
    <property type="taxonomic scope" value="Bacteria"/>
</dbReference>
<feature type="transmembrane region" description="Helical" evidence="1">
    <location>
        <begin position="179"/>
        <end position="197"/>
    </location>
</feature>
<organism evidence="2 3">
    <name type="scientific">Intrasporangium oryzae NRRL B-24470</name>
    <dbReference type="NCBI Taxonomy" id="1386089"/>
    <lineage>
        <taxon>Bacteria</taxon>
        <taxon>Bacillati</taxon>
        <taxon>Actinomycetota</taxon>
        <taxon>Actinomycetes</taxon>
        <taxon>Micrococcales</taxon>
        <taxon>Intrasporangiaceae</taxon>
        <taxon>Intrasporangium</taxon>
    </lineage>
</organism>
<comment type="caution">
    <text evidence="2">The sequence shown here is derived from an EMBL/GenBank/DDBJ whole genome shotgun (WGS) entry which is preliminary data.</text>
</comment>
<gene>
    <name evidence="2" type="ORF">N865_21240</name>
</gene>
<feature type="transmembrane region" description="Helical" evidence="1">
    <location>
        <begin position="228"/>
        <end position="247"/>
    </location>
</feature>
<evidence type="ECO:0008006" key="4">
    <source>
        <dbReference type="Google" id="ProtNLM"/>
    </source>
</evidence>
<keyword evidence="3" id="KW-1185">Reference proteome</keyword>
<feature type="transmembrane region" description="Helical" evidence="1">
    <location>
        <begin position="254"/>
        <end position="270"/>
    </location>
</feature>
<evidence type="ECO:0000313" key="2">
    <source>
        <dbReference type="EMBL" id="EWS99708.1"/>
    </source>
</evidence>
<feature type="transmembrane region" description="Helical" evidence="1">
    <location>
        <begin position="204"/>
        <end position="222"/>
    </location>
</feature>
<dbReference type="AlphaFoldDB" id="W9G755"/>
<sequence>MTTTTSPDLSALVDRWVKQGIINPDQAARIRNDLEGFPEPVAGPTAGPVPPAEVVAREPATTPSALPDVASRADLRAARATGPSIVVEALAYFGGVIAVVALGLIMGTLWESMSFAARAAFAGVVCLALLGAGLAIPAQRSEAGYRLRAVLWAGGTFAFAATTALVTSEGLHWGDGIRVAIATAALTTVVAAVLWRLHPTPLQHAITFAAGLVTVATVVANWADPDFWPAALAVWVVSLVWAVLSHFEVIRPPAVGLIVGSAGLVVGSMMLQEQSWGSFVAIGTIVAIVGVAVLQRRMSLLAIGAVGTFSVVPRAMETWFPGVLAAAIALLVAGLGLVGVAVYIARHGRR</sequence>
<feature type="transmembrane region" description="Helical" evidence="1">
    <location>
        <begin position="299"/>
        <end position="316"/>
    </location>
</feature>